<comment type="caution">
    <text evidence="2">The sequence shown here is derived from an EMBL/GenBank/DDBJ whole genome shotgun (WGS) entry which is preliminary data.</text>
</comment>
<organism evidence="2 3">
    <name type="scientific">Streptomyces thermolineatus</name>
    <dbReference type="NCBI Taxonomy" id="44033"/>
    <lineage>
        <taxon>Bacteria</taxon>
        <taxon>Bacillati</taxon>
        <taxon>Actinomycetota</taxon>
        <taxon>Actinomycetes</taxon>
        <taxon>Kitasatosporales</taxon>
        <taxon>Streptomycetaceae</taxon>
        <taxon>Streptomyces</taxon>
    </lineage>
</organism>
<evidence type="ECO:0000313" key="3">
    <source>
        <dbReference type="Proteomes" id="UP001501358"/>
    </source>
</evidence>
<name>A0ABN3MBG1_9ACTN</name>
<accession>A0ABN3MBG1</accession>
<sequence>MHEGAEVTGAPEAPEVTGGGDEGVGAPLPSAGEAASAGPLGVGTERTGEADVDRVVARLAEVDHLPTEEHPAVYEDVHRGLSDVLAALDSRPGPPAPAPEPVHDDRS</sequence>
<feature type="region of interest" description="Disordered" evidence="1">
    <location>
        <begin position="84"/>
        <end position="107"/>
    </location>
</feature>
<gene>
    <name evidence="2" type="ORF">GCM10010406_39330</name>
</gene>
<evidence type="ECO:0000313" key="2">
    <source>
        <dbReference type="EMBL" id="GAA2498919.1"/>
    </source>
</evidence>
<dbReference type="EMBL" id="BAAATA010000025">
    <property type="protein sequence ID" value="GAA2498919.1"/>
    <property type="molecule type" value="Genomic_DNA"/>
</dbReference>
<feature type="region of interest" description="Disordered" evidence="1">
    <location>
        <begin position="1"/>
        <end position="49"/>
    </location>
</feature>
<dbReference type="Proteomes" id="UP001501358">
    <property type="component" value="Unassembled WGS sequence"/>
</dbReference>
<proteinExistence type="predicted"/>
<evidence type="ECO:0000256" key="1">
    <source>
        <dbReference type="SAM" id="MobiDB-lite"/>
    </source>
</evidence>
<reference evidence="2 3" key="1">
    <citation type="journal article" date="2019" name="Int. J. Syst. Evol. Microbiol.">
        <title>The Global Catalogue of Microorganisms (GCM) 10K type strain sequencing project: providing services to taxonomists for standard genome sequencing and annotation.</title>
        <authorList>
            <consortium name="The Broad Institute Genomics Platform"/>
            <consortium name="The Broad Institute Genome Sequencing Center for Infectious Disease"/>
            <person name="Wu L."/>
            <person name="Ma J."/>
        </authorList>
    </citation>
    <scope>NUCLEOTIDE SEQUENCE [LARGE SCALE GENOMIC DNA]</scope>
    <source>
        <strain evidence="2 3">JCM 6307</strain>
    </source>
</reference>
<protein>
    <submittedName>
        <fullName evidence="2">Uncharacterized protein</fullName>
    </submittedName>
</protein>
<keyword evidence="3" id="KW-1185">Reference proteome</keyword>